<dbReference type="InterPro" id="IPR050855">
    <property type="entry name" value="NDM-1-like"/>
</dbReference>
<proteinExistence type="predicted"/>
<dbReference type="Proteomes" id="UP001139648">
    <property type="component" value="Unassembled WGS sequence"/>
</dbReference>
<dbReference type="CDD" id="cd07721">
    <property type="entry name" value="yflN-like_MBL-fold"/>
    <property type="match status" value="1"/>
</dbReference>
<keyword evidence="2" id="KW-0378">Hydrolase</keyword>
<dbReference type="InterPro" id="IPR001279">
    <property type="entry name" value="Metallo-B-lactamas"/>
</dbReference>
<organism evidence="2 3">
    <name type="scientific">Nonomuraea thailandensis</name>
    <dbReference type="NCBI Taxonomy" id="1188745"/>
    <lineage>
        <taxon>Bacteria</taxon>
        <taxon>Bacillati</taxon>
        <taxon>Actinomycetota</taxon>
        <taxon>Actinomycetes</taxon>
        <taxon>Streptosporangiales</taxon>
        <taxon>Streptosporangiaceae</taxon>
        <taxon>Nonomuraea</taxon>
    </lineage>
</organism>
<dbReference type="PANTHER" id="PTHR42951">
    <property type="entry name" value="METALLO-BETA-LACTAMASE DOMAIN-CONTAINING"/>
    <property type="match status" value="1"/>
</dbReference>
<evidence type="ECO:0000259" key="1">
    <source>
        <dbReference type="SMART" id="SM00849"/>
    </source>
</evidence>
<name>A0A9X2GBT5_9ACTN</name>
<dbReference type="RefSeq" id="WP_253741350.1">
    <property type="nucleotide sequence ID" value="NZ_BAABKA010000048.1"/>
</dbReference>
<keyword evidence="3" id="KW-1185">Reference proteome</keyword>
<feature type="domain" description="Metallo-beta-lactamase" evidence="1">
    <location>
        <begin position="17"/>
        <end position="212"/>
    </location>
</feature>
<dbReference type="SMART" id="SM00849">
    <property type="entry name" value="Lactamase_B"/>
    <property type="match status" value="1"/>
</dbReference>
<dbReference type="InterPro" id="IPR036866">
    <property type="entry name" value="RibonucZ/Hydroxyglut_hydro"/>
</dbReference>
<dbReference type="AlphaFoldDB" id="A0A9X2GBT5"/>
<comment type="caution">
    <text evidence="2">The sequence shown here is derived from an EMBL/GenBank/DDBJ whole genome shotgun (WGS) entry which is preliminary data.</text>
</comment>
<dbReference type="Gene3D" id="3.60.15.10">
    <property type="entry name" value="Ribonuclease Z/Hydroxyacylglutathione hydrolase-like"/>
    <property type="match status" value="1"/>
</dbReference>
<evidence type="ECO:0000313" key="3">
    <source>
        <dbReference type="Proteomes" id="UP001139648"/>
    </source>
</evidence>
<sequence>MEIVEIRQELHLLRLAFGQAYLWNDAGALTLIDTGIATSGDEIAEAIGRLGLRTDAVRRVVLTHYHEDHCGGAAAVAAWGEVEVLAHRAEAPVIRGEVPAPPPDFTDEERALHRDLGAHLLPPAPPCRVDRELEDGDLIAFGGGPRVIATPGHTAGSIAVHLPRAGVLFTGDTVAHVNGQVMPGVFNLDRPELLRSFRRLAGLDAQVACVGHGDPVMDARTALGRAAALTAP</sequence>
<evidence type="ECO:0000313" key="2">
    <source>
        <dbReference type="EMBL" id="MCP2354785.1"/>
    </source>
</evidence>
<dbReference type="GO" id="GO:0016787">
    <property type="term" value="F:hydrolase activity"/>
    <property type="evidence" value="ECO:0007669"/>
    <property type="project" value="UniProtKB-KW"/>
</dbReference>
<reference evidence="2" key="1">
    <citation type="submission" date="2022-06" db="EMBL/GenBank/DDBJ databases">
        <title>Sequencing the genomes of 1000 actinobacteria strains.</title>
        <authorList>
            <person name="Klenk H.-P."/>
        </authorList>
    </citation>
    <scope>NUCLEOTIDE SEQUENCE</scope>
    <source>
        <strain evidence="2">DSM 46694</strain>
    </source>
</reference>
<dbReference type="Pfam" id="PF00753">
    <property type="entry name" value="Lactamase_B"/>
    <property type="match status" value="1"/>
</dbReference>
<dbReference type="SUPFAM" id="SSF56281">
    <property type="entry name" value="Metallo-hydrolase/oxidoreductase"/>
    <property type="match status" value="1"/>
</dbReference>
<accession>A0A9X2GBT5</accession>
<dbReference type="EMBL" id="JAMZEB010000002">
    <property type="protein sequence ID" value="MCP2354785.1"/>
    <property type="molecule type" value="Genomic_DNA"/>
</dbReference>
<gene>
    <name evidence="2" type="ORF">HD597_001805</name>
</gene>
<protein>
    <submittedName>
        <fullName evidence="2">Glyoxylase-like metal-dependent hydrolase (Beta-lactamase superfamily II)</fullName>
    </submittedName>
</protein>